<protein>
    <submittedName>
        <fullName evidence="2">Capsular polysaccharide synthesis protein</fullName>
    </submittedName>
</protein>
<reference evidence="1 4" key="2">
    <citation type="submission" date="2020-04" db="EMBL/GenBank/DDBJ databases">
        <title>MicrobeNet Type strains.</title>
        <authorList>
            <person name="Nicholson A.C."/>
        </authorList>
    </citation>
    <scope>NUCLEOTIDE SEQUENCE [LARGE SCALE GENOMIC DNA]</scope>
    <source>
        <strain evidence="1 4">CCUG 33494</strain>
    </source>
</reference>
<evidence type="ECO:0000313" key="1">
    <source>
        <dbReference type="EMBL" id="NKY67686.1"/>
    </source>
</evidence>
<sequence>MKINAIPINNLTSKETDVSESDVFIPDRVSAVMEKSMVSVTSNSTTNNDTSIYIGGRDKNQFKFGLRPGHEYSLICNVSIDEVLSGEIIKDALTMTAIPVVNSRPIWGYAISNSAPNIKGSYNLIVDFKIPDDADSLWIRLSSGMLKGSGKVSWGNIGYIEKKLDKGIQNNLKKYLSSGRLKNLISIKNFEITVNENLISEYAITELTHNELSDIIDFAGINNINFSEIKDARRYLKNFENNSDEDVPKILKSIFNKYKFDYNYFFSIHPNNAFQRFRTLVWLINNFDNIKNIDDRKITKKNVNFPEYIFTYWNDGFQNAPGIVQSAHKYLSNSLSKIKLVSLNDKNIEFYIDVPVYAKKLRNKSIAHLSDFYRIALLNKYGGAWIDSTVMVGENFENKLCDLYLNNKNSIVTPRYGNEEKLQSSQGISNWFISVVEDHNRLISLQYNDILLWLKDHDEFSYYYMFHALWDFLICIDEPSKLNWEKSGYVSAYKSHIIQKNMFSTVNKDFIDILEDNLVNKMTYKYNESRNSSQSLLSYVGRM</sequence>
<dbReference type="OrthoDB" id="9802881at2"/>
<dbReference type="SUPFAM" id="SSF53448">
    <property type="entry name" value="Nucleotide-diphospho-sugar transferases"/>
    <property type="match status" value="1"/>
</dbReference>
<organism evidence="1 4">
    <name type="scientific">Weissella hellenica</name>
    <dbReference type="NCBI Taxonomy" id="46256"/>
    <lineage>
        <taxon>Bacteria</taxon>
        <taxon>Bacillati</taxon>
        <taxon>Bacillota</taxon>
        <taxon>Bacilli</taxon>
        <taxon>Lactobacillales</taxon>
        <taxon>Lactobacillaceae</taxon>
        <taxon>Weissella</taxon>
    </lineage>
</organism>
<dbReference type="AlphaFoldDB" id="A0A4Y4G926"/>
<name>A0A4Y4G926_WEIHE</name>
<keyword evidence="3" id="KW-1185">Reference proteome</keyword>
<dbReference type="Gene3D" id="3.90.550.20">
    <property type="match status" value="1"/>
</dbReference>
<dbReference type="InterPro" id="IPR008441">
    <property type="entry name" value="AfumC-like_glycosyl_Trfase"/>
</dbReference>
<comment type="caution">
    <text evidence="1">The sequence shown here is derived from an EMBL/GenBank/DDBJ whole genome shotgun (WGS) entry which is preliminary data.</text>
</comment>
<dbReference type="GO" id="GO:0016757">
    <property type="term" value="F:glycosyltransferase activity"/>
    <property type="evidence" value="ECO:0007669"/>
    <property type="project" value="InterPro"/>
</dbReference>
<evidence type="ECO:0000313" key="4">
    <source>
        <dbReference type="Proteomes" id="UP000585749"/>
    </source>
</evidence>
<dbReference type="EMBL" id="FMAW01000016">
    <property type="protein sequence ID" value="SCC09946.1"/>
    <property type="molecule type" value="Genomic_DNA"/>
</dbReference>
<gene>
    <name evidence="2" type="ORF">GA0061075_1162</name>
    <name evidence="1" type="ORF">HF960_08530</name>
</gene>
<reference evidence="2 3" key="1">
    <citation type="submission" date="2016-08" db="EMBL/GenBank/DDBJ databases">
        <authorList>
            <person name="Varghese N."/>
            <person name="Submissions Spin"/>
        </authorList>
    </citation>
    <scope>NUCLEOTIDE SEQUENCE [LARGE SCALE GENOMIC DNA]</scope>
    <source>
        <strain evidence="2 3">R-53116</strain>
    </source>
</reference>
<proteinExistence type="predicted"/>
<dbReference type="InterPro" id="IPR029044">
    <property type="entry name" value="Nucleotide-diphossugar_trans"/>
</dbReference>
<dbReference type="Proteomes" id="UP000182448">
    <property type="component" value="Unassembled WGS sequence"/>
</dbReference>
<dbReference type="EMBL" id="JAAXPM010000016">
    <property type="protein sequence ID" value="NKY67686.1"/>
    <property type="molecule type" value="Genomic_DNA"/>
</dbReference>
<accession>A0A4Y4G926</accession>
<dbReference type="Proteomes" id="UP000585749">
    <property type="component" value="Unassembled WGS sequence"/>
</dbReference>
<dbReference type="Pfam" id="PF05704">
    <property type="entry name" value="Caps_synth"/>
    <property type="match status" value="1"/>
</dbReference>
<evidence type="ECO:0000313" key="2">
    <source>
        <dbReference type="EMBL" id="SCC09946.1"/>
    </source>
</evidence>
<evidence type="ECO:0000313" key="3">
    <source>
        <dbReference type="Proteomes" id="UP000182448"/>
    </source>
</evidence>
<dbReference type="RefSeq" id="WP_074427959.1">
    <property type="nucleotide sequence ID" value="NZ_BJEG01000016.1"/>
</dbReference>